<dbReference type="GO" id="GO:0004523">
    <property type="term" value="F:RNA-DNA hybrid ribonuclease activity"/>
    <property type="evidence" value="ECO:0007669"/>
    <property type="project" value="InterPro"/>
</dbReference>
<keyword evidence="3" id="KW-1185">Reference proteome</keyword>
<name>A0A835IAI5_9MAGN</name>
<evidence type="ECO:0000259" key="1">
    <source>
        <dbReference type="Pfam" id="PF13456"/>
    </source>
</evidence>
<proteinExistence type="predicted"/>
<dbReference type="SUPFAM" id="SSF53098">
    <property type="entry name" value="Ribonuclease H-like"/>
    <property type="match status" value="1"/>
</dbReference>
<dbReference type="Pfam" id="PF03140">
    <property type="entry name" value="DUF247"/>
    <property type="match status" value="1"/>
</dbReference>
<dbReference type="GO" id="GO:0003676">
    <property type="term" value="F:nucleic acid binding"/>
    <property type="evidence" value="ECO:0007669"/>
    <property type="project" value="InterPro"/>
</dbReference>
<comment type="caution">
    <text evidence="2">The sequence shown here is derived from an EMBL/GenBank/DDBJ whole genome shotgun (WGS) entry which is preliminary data.</text>
</comment>
<dbReference type="InterPro" id="IPR036397">
    <property type="entry name" value="RNaseH_sf"/>
</dbReference>
<organism evidence="2 3">
    <name type="scientific">Coptis chinensis</name>
    <dbReference type="NCBI Taxonomy" id="261450"/>
    <lineage>
        <taxon>Eukaryota</taxon>
        <taxon>Viridiplantae</taxon>
        <taxon>Streptophyta</taxon>
        <taxon>Embryophyta</taxon>
        <taxon>Tracheophyta</taxon>
        <taxon>Spermatophyta</taxon>
        <taxon>Magnoliopsida</taxon>
        <taxon>Ranunculales</taxon>
        <taxon>Ranunculaceae</taxon>
        <taxon>Coptidoideae</taxon>
        <taxon>Coptis</taxon>
    </lineage>
</organism>
<sequence length="133" mass="14931">MVPTTPQMSLGLKSSHLLELLRNSLLPSNTALTAIEDSNQHAVKPCAMTLRQFGIKFKKDEDDNLCSMKLNMKIQGASWEEWNRRLGVATNYQAEVLGIIESIDIALQKGWRTLWVVSDSEQAVRAFNSNKTP</sequence>
<dbReference type="InterPro" id="IPR002156">
    <property type="entry name" value="RNaseH_domain"/>
</dbReference>
<dbReference type="EMBL" id="JADFTS010000003">
    <property type="protein sequence ID" value="KAF9614266.1"/>
    <property type="molecule type" value="Genomic_DNA"/>
</dbReference>
<dbReference type="AlphaFoldDB" id="A0A835IAI5"/>
<dbReference type="InterPro" id="IPR004158">
    <property type="entry name" value="DUF247_pln"/>
</dbReference>
<feature type="domain" description="RNase H type-1" evidence="1">
    <location>
        <begin position="87"/>
        <end position="131"/>
    </location>
</feature>
<gene>
    <name evidence="2" type="ORF">IFM89_016558</name>
</gene>
<accession>A0A835IAI5</accession>
<evidence type="ECO:0000313" key="2">
    <source>
        <dbReference type="EMBL" id="KAF9614266.1"/>
    </source>
</evidence>
<reference evidence="2 3" key="1">
    <citation type="submission" date="2020-10" db="EMBL/GenBank/DDBJ databases">
        <title>The Coptis chinensis genome and diversification of protoberbering-type alkaloids.</title>
        <authorList>
            <person name="Wang B."/>
            <person name="Shu S."/>
            <person name="Song C."/>
            <person name="Liu Y."/>
        </authorList>
    </citation>
    <scope>NUCLEOTIDE SEQUENCE [LARGE SCALE GENOMIC DNA]</scope>
    <source>
        <strain evidence="2">HL-2020</strain>
        <tissue evidence="2">Leaf</tissue>
    </source>
</reference>
<dbReference type="Proteomes" id="UP000631114">
    <property type="component" value="Unassembled WGS sequence"/>
</dbReference>
<dbReference type="Pfam" id="PF13456">
    <property type="entry name" value="RVT_3"/>
    <property type="match status" value="1"/>
</dbReference>
<protein>
    <recommendedName>
        <fullName evidence="1">RNase H type-1 domain-containing protein</fullName>
    </recommendedName>
</protein>
<evidence type="ECO:0000313" key="3">
    <source>
        <dbReference type="Proteomes" id="UP000631114"/>
    </source>
</evidence>
<dbReference type="Gene3D" id="3.30.420.10">
    <property type="entry name" value="Ribonuclease H-like superfamily/Ribonuclease H"/>
    <property type="match status" value="1"/>
</dbReference>
<dbReference type="InterPro" id="IPR012337">
    <property type="entry name" value="RNaseH-like_sf"/>
</dbReference>